<dbReference type="Pfam" id="PF14244">
    <property type="entry name" value="Retrotran_gag_3"/>
    <property type="match status" value="1"/>
</dbReference>
<organism evidence="2 3">
    <name type="scientific">Escallonia herrerae</name>
    <dbReference type="NCBI Taxonomy" id="1293975"/>
    <lineage>
        <taxon>Eukaryota</taxon>
        <taxon>Viridiplantae</taxon>
        <taxon>Streptophyta</taxon>
        <taxon>Embryophyta</taxon>
        <taxon>Tracheophyta</taxon>
        <taxon>Spermatophyta</taxon>
        <taxon>Magnoliopsida</taxon>
        <taxon>eudicotyledons</taxon>
        <taxon>Gunneridae</taxon>
        <taxon>Pentapetalae</taxon>
        <taxon>asterids</taxon>
        <taxon>campanulids</taxon>
        <taxon>Escalloniales</taxon>
        <taxon>Escalloniaceae</taxon>
        <taxon>Escallonia</taxon>
    </lineage>
</organism>
<dbReference type="AlphaFoldDB" id="A0AA88WQV3"/>
<comment type="caution">
    <text evidence="2">The sequence shown here is derived from an EMBL/GenBank/DDBJ whole genome shotgun (WGS) entry which is preliminary data.</text>
</comment>
<evidence type="ECO:0000259" key="1">
    <source>
        <dbReference type="Pfam" id="PF14244"/>
    </source>
</evidence>
<keyword evidence="3" id="KW-1185">Reference proteome</keyword>
<feature type="domain" description="Retrotransposon Copia-like N-terminal" evidence="1">
    <location>
        <begin position="66"/>
        <end position="96"/>
    </location>
</feature>
<reference evidence="2" key="1">
    <citation type="submission" date="2022-12" db="EMBL/GenBank/DDBJ databases">
        <title>Draft genome assemblies for two species of Escallonia (Escalloniales).</title>
        <authorList>
            <person name="Chanderbali A."/>
            <person name="Dervinis C."/>
            <person name="Anghel I."/>
            <person name="Soltis D."/>
            <person name="Soltis P."/>
            <person name="Zapata F."/>
        </authorList>
    </citation>
    <scope>NUCLEOTIDE SEQUENCE</scope>
    <source>
        <strain evidence="2">UCBG64.0493</strain>
        <tissue evidence="2">Leaf</tissue>
    </source>
</reference>
<dbReference type="Proteomes" id="UP001188597">
    <property type="component" value="Unassembled WGS sequence"/>
</dbReference>
<evidence type="ECO:0000313" key="2">
    <source>
        <dbReference type="EMBL" id="KAK3032187.1"/>
    </source>
</evidence>
<accession>A0AA88WQV3</accession>
<name>A0AA88WQV3_9ASTE</name>
<evidence type="ECO:0000313" key="3">
    <source>
        <dbReference type="Proteomes" id="UP001188597"/>
    </source>
</evidence>
<protein>
    <recommendedName>
        <fullName evidence="1">Retrotransposon Copia-like N-terminal domain-containing protein</fullName>
    </recommendedName>
</protein>
<sequence>MAQIHLQEWQKAQIEMVEVKGGQTVEMFVRVFGLGGSGWLTALVGMGKVVAGYGKAIEVDSPYYLHPSDHQGLVFVRHPLTENGENYFTWRRNMMTTFE</sequence>
<proteinExistence type="predicted"/>
<dbReference type="InterPro" id="IPR029472">
    <property type="entry name" value="Copia-like_N"/>
</dbReference>
<gene>
    <name evidence="2" type="ORF">RJ639_035899</name>
</gene>
<dbReference type="EMBL" id="JAVXUP010000278">
    <property type="protein sequence ID" value="KAK3032187.1"/>
    <property type="molecule type" value="Genomic_DNA"/>
</dbReference>